<sequence length="148" mass="16274">MTGRAICGRCPEGPVGPCGEGVPYGNQNFLKPIDRYDMIIVTLSHYEKTSLADCDFINKGDVTDRVNDEPPPDFEFGLAAATLHAYVERLYLVAGRRGREANGRTGKSKPMKYLLAVVKKKNEKRQTCEKVTHPPGECVHLCSASSAM</sequence>
<organism evidence="1 2">
    <name type="scientific">Liparis tanakae</name>
    <name type="common">Tanaka's snailfish</name>
    <dbReference type="NCBI Taxonomy" id="230148"/>
    <lineage>
        <taxon>Eukaryota</taxon>
        <taxon>Metazoa</taxon>
        <taxon>Chordata</taxon>
        <taxon>Craniata</taxon>
        <taxon>Vertebrata</taxon>
        <taxon>Euteleostomi</taxon>
        <taxon>Actinopterygii</taxon>
        <taxon>Neopterygii</taxon>
        <taxon>Teleostei</taxon>
        <taxon>Neoteleostei</taxon>
        <taxon>Acanthomorphata</taxon>
        <taxon>Eupercaria</taxon>
        <taxon>Perciformes</taxon>
        <taxon>Cottioidei</taxon>
        <taxon>Cottales</taxon>
        <taxon>Liparidae</taxon>
        <taxon>Liparis</taxon>
    </lineage>
</organism>
<comment type="caution">
    <text evidence="1">The sequence shown here is derived from an EMBL/GenBank/DDBJ whole genome shotgun (WGS) entry which is preliminary data.</text>
</comment>
<evidence type="ECO:0000313" key="1">
    <source>
        <dbReference type="EMBL" id="TNN58741.1"/>
    </source>
</evidence>
<dbReference type="EMBL" id="SRLO01000372">
    <property type="protein sequence ID" value="TNN58741.1"/>
    <property type="molecule type" value="Genomic_DNA"/>
</dbReference>
<protein>
    <submittedName>
        <fullName evidence="1">Uncharacterized protein</fullName>
    </submittedName>
</protein>
<dbReference type="Proteomes" id="UP000314294">
    <property type="component" value="Unassembled WGS sequence"/>
</dbReference>
<dbReference type="AlphaFoldDB" id="A0A4Z2GZJ8"/>
<proteinExistence type="predicted"/>
<name>A0A4Z2GZJ8_9TELE</name>
<gene>
    <name evidence="1" type="ORF">EYF80_031066</name>
</gene>
<accession>A0A4Z2GZJ8</accession>
<keyword evidence="2" id="KW-1185">Reference proteome</keyword>
<evidence type="ECO:0000313" key="2">
    <source>
        <dbReference type="Proteomes" id="UP000314294"/>
    </source>
</evidence>
<reference evidence="1 2" key="1">
    <citation type="submission" date="2019-03" db="EMBL/GenBank/DDBJ databases">
        <title>First draft genome of Liparis tanakae, snailfish: a comprehensive survey of snailfish specific genes.</title>
        <authorList>
            <person name="Kim W."/>
            <person name="Song I."/>
            <person name="Jeong J.-H."/>
            <person name="Kim D."/>
            <person name="Kim S."/>
            <person name="Ryu S."/>
            <person name="Song J.Y."/>
            <person name="Lee S.K."/>
        </authorList>
    </citation>
    <scope>NUCLEOTIDE SEQUENCE [LARGE SCALE GENOMIC DNA]</scope>
    <source>
        <tissue evidence="1">Muscle</tissue>
    </source>
</reference>